<evidence type="ECO:0000259" key="3">
    <source>
        <dbReference type="Pfam" id="PF06722"/>
    </source>
</evidence>
<dbReference type="Gene3D" id="3.40.50.2000">
    <property type="entry name" value="Glycogen Phosphorylase B"/>
    <property type="match status" value="2"/>
</dbReference>
<gene>
    <name evidence="4" type="ORF">Dfulv_29060</name>
</gene>
<dbReference type="InterPro" id="IPR006326">
    <property type="entry name" value="UDPGT_MGT-like"/>
</dbReference>
<dbReference type="EMBL" id="CP073720">
    <property type="protein sequence ID" value="UWP79212.1"/>
    <property type="molecule type" value="Genomic_DNA"/>
</dbReference>
<dbReference type="InterPro" id="IPR010610">
    <property type="entry name" value="EryCIII-like_C"/>
</dbReference>
<evidence type="ECO:0000256" key="2">
    <source>
        <dbReference type="ARBA" id="ARBA00022679"/>
    </source>
</evidence>
<name>A0ABY5VPV2_9ACTN</name>
<feature type="domain" description="Erythromycin biosynthesis protein CIII-like C-terminal" evidence="3">
    <location>
        <begin position="253"/>
        <end position="376"/>
    </location>
</feature>
<comment type="similarity">
    <text evidence="1">Belongs to the UDP-glycosyltransferase family.</text>
</comment>
<dbReference type="RefSeq" id="WP_259856805.1">
    <property type="nucleotide sequence ID" value="NZ_BAAAST010000188.1"/>
</dbReference>
<organism evidence="4 5">
    <name type="scientific">Dactylosporangium fulvum</name>
    <dbReference type="NCBI Taxonomy" id="53359"/>
    <lineage>
        <taxon>Bacteria</taxon>
        <taxon>Bacillati</taxon>
        <taxon>Actinomycetota</taxon>
        <taxon>Actinomycetes</taxon>
        <taxon>Micromonosporales</taxon>
        <taxon>Micromonosporaceae</taxon>
        <taxon>Dactylosporangium</taxon>
    </lineage>
</organism>
<reference evidence="4" key="2">
    <citation type="submission" date="2022-09" db="EMBL/GenBank/DDBJ databases">
        <title>Biosynthetic gene clusters of Dactylosporangioum fulvum.</title>
        <authorList>
            <person name="Caradec T."/>
        </authorList>
    </citation>
    <scope>NUCLEOTIDE SEQUENCE</scope>
    <source>
        <strain evidence="4">NRRL B-16292</strain>
    </source>
</reference>
<accession>A0ABY5VPV2</accession>
<dbReference type="GO" id="GO:0016740">
    <property type="term" value="F:transferase activity"/>
    <property type="evidence" value="ECO:0007669"/>
    <property type="project" value="UniProtKB-KW"/>
</dbReference>
<protein>
    <submittedName>
        <fullName evidence="4">Glycosyl transferase</fullName>
    </submittedName>
</protein>
<dbReference type="Proteomes" id="UP001059617">
    <property type="component" value="Chromosome"/>
</dbReference>
<evidence type="ECO:0000313" key="4">
    <source>
        <dbReference type="EMBL" id="UWP79212.1"/>
    </source>
</evidence>
<reference evidence="4" key="1">
    <citation type="submission" date="2021-04" db="EMBL/GenBank/DDBJ databases">
        <authorList>
            <person name="Hartkoorn R.C."/>
            <person name="Beaudoing E."/>
            <person name="Hot D."/>
        </authorList>
    </citation>
    <scope>NUCLEOTIDE SEQUENCE</scope>
    <source>
        <strain evidence="4">NRRL B-16292</strain>
    </source>
</reference>
<dbReference type="SUPFAM" id="SSF53756">
    <property type="entry name" value="UDP-Glycosyltransferase/glycogen phosphorylase"/>
    <property type="match status" value="1"/>
</dbReference>
<dbReference type="NCBIfam" id="TIGR01426">
    <property type="entry name" value="MGT"/>
    <property type="match status" value="1"/>
</dbReference>
<evidence type="ECO:0000256" key="1">
    <source>
        <dbReference type="ARBA" id="ARBA00009995"/>
    </source>
</evidence>
<sequence>MSAPAGGHVAVFVLPDYGHVNPTFEITRHLVERGHRVTYVLTEDYRPAVAAAGAGLVAYDTARRRLGAGHVDADRISELGLDILADTTARVLPAARAGFTGADRPDLILYEFESFVAARILAREWGCPTLQFFPYLASNDQYSLHAEIFDPDSPAVHHGVEEILRVLATVEPDPAAQWAMMAPFDERNLALLPQALQPRGETFDERFTFVGHCLPQRPPAAAWEPPGPDVSVALVSMGTESNDRDSVFRLCADAFSDKDWHVVMTLGRGKTLGADLAAVNIEAHEWLPHLAVLPHAAVLVCHGGMGSILEALYFGRPVVVVPHTPEHVVNGRRLAELGVGRMLPSGDVDPGTLRAVVDELAGDPATMIRVGRLSEQIRAGGGAARAADVVEHLLRARP</sequence>
<dbReference type="PANTHER" id="PTHR48050">
    <property type="entry name" value="STEROL 3-BETA-GLUCOSYLTRANSFERASE"/>
    <property type="match status" value="1"/>
</dbReference>
<keyword evidence="5" id="KW-1185">Reference proteome</keyword>
<proteinExistence type="inferred from homology"/>
<dbReference type="InterPro" id="IPR050426">
    <property type="entry name" value="Glycosyltransferase_28"/>
</dbReference>
<keyword evidence="2 4" id="KW-0808">Transferase</keyword>
<dbReference type="InterPro" id="IPR002213">
    <property type="entry name" value="UDP_glucos_trans"/>
</dbReference>
<evidence type="ECO:0000313" key="5">
    <source>
        <dbReference type="Proteomes" id="UP001059617"/>
    </source>
</evidence>
<dbReference type="PANTHER" id="PTHR48050:SF13">
    <property type="entry name" value="STEROL 3-BETA-GLUCOSYLTRANSFERASE UGT80A2"/>
    <property type="match status" value="1"/>
</dbReference>
<dbReference type="CDD" id="cd03784">
    <property type="entry name" value="GT1_Gtf-like"/>
    <property type="match status" value="1"/>
</dbReference>
<dbReference type="Pfam" id="PF06722">
    <property type="entry name" value="EryCIII-like_C"/>
    <property type="match status" value="1"/>
</dbReference>